<dbReference type="InterPro" id="IPR000847">
    <property type="entry name" value="LysR_HTH_N"/>
</dbReference>
<dbReference type="InterPro" id="IPR050389">
    <property type="entry name" value="LysR-type_TF"/>
</dbReference>
<dbReference type="PROSITE" id="PS50931">
    <property type="entry name" value="HTH_LYSR"/>
    <property type="match status" value="1"/>
</dbReference>
<evidence type="ECO:0000259" key="5">
    <source>
        <dbReference type="PROSITE" id="PS50931"/>
    </source>
</evidence>
<keyword evidence="4" id="KW-0804">Transcription</keyword>
<keyword evidence="2" id="KW-0805">Transcription regulation</keyword>
<dbReference type="EMBL" id="JBDIMF010000005">
    <property type="protein sequence ID" value="MEN2787324.1"/>
    <property type="molecule type" value="Genomic_DNA"/>
</dbReference>
<organism evidence="6 7">
    <name type="scientific">Sphingomonas qilianensis</name>
    <dbReference type="NCBI Taxonomy" id="1736690"/>
    <lineage>
        <taxon>Bacteria</taxon>
        <taxon>Pseudomonadati</taxon>
        <taxon>Pseudomonadota</taxon>
        <taxon>Alphaproteobacteria</taxon>
        <taxon>Sphingomonadales</taxon>
        <taxon>Sphingomonadaceae</taxon>
        <taxon>Sphingomonas</taxon>
    </lineage>
</organism>
<name>A0ABU9XUW6_9SPHN</name>
<protein>
    <submittedName>
        <fullName evidence="6">LysR family transcriptional regulator</fullName>
    </submittedName>
</protein>
<comment type="caution">
    <text evidence="6">The sequence shown here is derived from an EMBL/GenBank/DDBJ whole genome shotgun (WGS) entry which is preliminary data.</text>
</comment>
<dbReference type="InterPro" id="IPR036390">
    <property type="entry name" value="WH_DNA-bd_sf"/>
</dbReference>
<sequence length="305" mass="33666">MRFKGLDLNLVVALDTLLEERSVSRTALRLNLSQPAVSAALARLRDYFADELLVLVGRRMIPTAYAETLWPIARALLDKAELLIDTSSGFDPATSRRRFRVNASDYIQSVLIAPVLRNLHERAPHISMDVGPTGPQSIAQFESGEIDLIVSPEEYVSPSHPSYPLLDERHVVVGWSGNPAMNMPIDLDAFLSLGHIAVSIGAGRAIAFAERHLLPFRDRRRIEVTSSTFSGVPMMLQHTNRIAVLQERLAVAYSAPFELKLQPLPFDMPVLHEMVQYHAARANDAGIAWLVGEFRSVAAVPTGTA</sequence>
<gene>
    <name evidence="6" type="ORF">ABC969_12950</name>
</gene>
<dbReference type="Pfam" id="PF03466">
    <property type="entry name" value="LysR_substrate"/>
    <property type="match status" value="1"/>
</dbReference>
<keyword evidence="3" id="KW-0238">DNA-binding</keyword>
<evidence type="ECO:0000256" key="4">
    <source>
        <dbReference type="ARBA" id="ARBA00023163"/>
    </source>
</evidence>
<evidence type="ECO:0000313" key="7">
    <source>
        <dbReference type="Proteomes" id="UP001404104"/>
    </source>
</evidence>
<dbReference type="Proteomes" id="UP001404104">
    <property type="component" value="Unassembled WGS sequence"/>
</dbReference>
<dbReference type="SUPFAM" id="SSF46785">
    <property type="entry name" value="Winged helix' DNA-binding domain"/>
    <property type="match status" value="1"/>
</dbReference>
<evidence type="ECO:0000256" key="2">
    <source>
        <dbReference type="ARBA" id="ARBA00023015"/>
    </source>
</evidence>
<dbReference type="RefSeq" id="WP_345865444.1">
    <property type="nucleotide sequence ID" value="NZ_JBDIMF010000005.1"/>
</dbReference>
<dbReference type="SUPFAM" id="SSF53850">
    <property type="entry name" value="Periplasmic binding protein-like II"/>
    <property type="match status" value="1"/>
</dbReference>
<keyword evidence="7" id="KW-1185">Reference proteome</keyword>
<feature type="domain" description="HTH lysR-type" evidence="5">
    <location>
        <begin position="6"/>
        <end position="63"/>
    </location>
</feature>
<dbReference type="InterPro" id="IPR005119">
    <property type="entry name" value="LysR_subst-bd"/>
</dbReference>
<evidence type="ECO:0000256" key="3">
    <source>
        <dbReference type="ARBA" id="ARBA00023125"/>
    </source>
</evidence>
<dbReference type="PANTHER" id="PTHR30118">
    <property type="entry name" value="HTH-TYPE TRANSCRIPTIONAL REGULATOR LEUO-RELATED"/>
    <property type="match status" value="1"/>
</dbReference>
<dbReference type="PANTHER" id="PTHR30118:SF6">
    <property type="entry name" value="HTH-TYPE TRANSCRIPTIONAL REGULATOR LEUO"/>
    <property type="match status" value="1"/>
</dbReference>
<proteinExistence type="inferred from homology"/>
<dbReference type="PRINTS" id="PR00039">
    <property type="entry name" value="HTHLYSR"/>
</dbReference>
<accession>A0ABU9XUW6</accession>
<dbReference type="InterPro" id="IPR036388">
    <property type="entry name" value="WH-like_DNA-bd_sf"/>
</dbReference>
<dbReference type="Gene3D" id="3.40.190.10">
    <property type="entry name" value="Periplasmic binding protein-like II"/>
    <property type="match status" value="2"/>
</dbReference>
<reference evidence="6 7" key="1">
    <citation type="submission" date="2024-05" db="EMBL/GenBank/DDBJ databases">
        <authorList>
            <person name="Liu Q."/>
            <person name="Xin Y.-H."/>
        </authorList>
    </citation>
    <scope>NUCLEOTIDE SEQUENCE [LARGE SCALE GENOMIC DNA]</scope>
    <source>
        <strain evidence="6 7">CGMCC 1.15349</strain>
    </source>
</reference>
<evidence type="ECO:0000313" key="6">
    <source>
        <dbReference type="EMBL" id="MEN2787324.1"/>
    </source>
</evidence>
<dbReference type="Pfam" id="PF00126">
    <property type="entry name" value="HTH_1"/>
    <property type="match status" value="1"/>
</dbReference>
<evidence type="ECO:0000256" key="1">
    <source>
        <dbReference type="ARBA" id="ARBA00009437"/>
    </source>
</evidence>
<comment type="similarity">
    <text evidence="1">Belongs to the LysR transcriptional regulatory family.</text>
</comment>
<dbReference type="Gene3D" id="1.10.10.10">
    <property type="entry name" value="Winged helix-like DNA-binding domain superfamily/Winged helix DNA-binding domain"/>
    <property type="match status" value="1"/>
</dbReference>